<organism evidence="2 3">
    <name type="scientific">Methylomonas rapida</name>
    <dbReference type="NCBI Taxonomy" id="2963939"/>
    <lineage>
        <taxon>Bacteria</taxon>
        <taxon>Pseudomonadati</taxon>
        <taxon>Pseudomonadota</taxon>
        <taxon>Gammaproteobacteria</taxon>
        <taxon>Methylococcales</taxon>
        <taxon>Methylococcaceae</taxon>
        <taxon>Methylomonas</taxon>
    </lineage>
</organism>
<dbReference type="InterPro" id="IPR011856">
    <property type="entry name" value="tRNA_endonuc-like_dom_sf"/>
</dbReference>
<dbReference type="RefSeq" id="WP_255189188.1">
    <property type="nucleotide sequence ID" value="NZ_CP113517.1"/>
</dbReference>
<accession>A0ABY7GG11</accession>
<keyword evidence="3" id="KW-1185">Reference proteome</keyword>
<evidence type="ECO:0000313" key="2">
    <source>
        <dbReference type="EMBL" id="WAR44212.1"/>
    </source>
</evidence>
<name>A0ABY7GG11_9GAMM</name>
<dbReference type="Pfam" id="PF14088">
    <property type="entry name" value="DUF4268"/>
    <property type="match status" value="1"/>
</dbReference>
<evidence type="ECO:0000313" key="3">
    <source>
        <dbReference type="Proteomes" id="UP001162780"/>
    </source>
</evidence>
<evidence type="ECO:0000259" key="1">
    <source>
        <dbReference type="Pfam" id="PF14088"/>
    </source>
</evidence>
<dbReference type="Proteomes" id="UP001162780">
    <property type="component" value="Chromosome"/>
</dbReference>
<gene>
    <name evidence="2" type="ORF">NM686_017815</name>
</gene>
<reference evidence="2" key="1">
    <citation type="submission" date="2022-11" db="EMBL/GenBank/DDBJ databases">
        <title>Methylomonas rapida sp. nov., Carotenoid-Producing Obligate Methanotrophs with High Growth Characteristics and Biotechnological Potential.</title>
        <authorList>
            <person name="Tikhonova E.N."/>
            <person name="Suleimanov R.Z."/>
            <person name="Miroshnikov K."/>
            <person name="Oshkin I.Y."/>
            <person name="Belova S.E."/>
            <person name="Danilova O.V."/>
            <person name="Ashikhmin A."/>
            <person name="Konopkin A."/>
            <person name="But S.Y."/>
            <person name="Khmelenina V.N."/>
            <person name="Kuznetsov N."/>
            <person name="Pimenov N.V."/>
            <person name="Dedysh S.N."/>
        </authorList>
    </citation>
    <scope>NUCLEOTIDE SEQUENCE</scope>
    <source>
        <strain evidence="2">MP1</strain>
    </source>
</reference>
<dbReference type="Gene3D" id="3.40.1350.10">
    <property type="match status" value="1"/>
</dbReference>
<proteinExistence type="predicted"/>
<protein>
    <submittedName>
        <fullName evidence="2">DUF4268 domain-containing protein</fullName>
    </submittedName>
</protein>
<feature type="domain" description="DUF4268" evidence="1">
    <location>
        <begin position="174"/>
        <end position="305"/>
    </location>
</feature>
<dbReference type="EMBL" id="CP113517">
    <property type="protein sequence ID" value="WAR44212.1"/>
    <property type="molecule type" value="Genomic_DNA"/>
</dbReference>
<dbReference type="InterPro" id="IPR025364">
    <property type="entry name" value="DUF4268"/>
</dbReference>
<sequence>MQLSKLEKVDLREVWKHEALDFTNWLAKPENLELLSDEIGIDIALIQTEASVGNFNVDILAEEENTGRKIVIENQLESTDHDHLGKIITYASGFDAEIIVWIVKSVRDEHKQAVDWLNEHTDSNINIFAIQMEVWKIANSPYAPKFQVIAKPNDWAKAVKKATTQSELSDTKLLQLEFWTKFKEFVQDKNGKIKLRKAYPQHWYDISFGFSNAHIALTINSQSEQMACEIYIPDAKQLFSALREQKEKIESDLAEQLVWEELPEKKASRIKLISKGNLSNQESWEQYHLWMLEKVVSFQKVFGKYIKQCAAP</sequence>